<proteinExistence type="inferred from homology"/>
<evidence type="ECO:0000256" key="2">
    <source>
        <dbReference type="ARBA" id="ARBA00022692"/>
    </source>
</evidence>
<dbReference type="GO" id="GO:0016829">
    <property type="term" value="F:lyase activity"/>
    <property type="evidence" value="ECO:0007669"/>
    <property type="project" value="UniProtKB-KW"/>
</dbReference>
<evidence type="ECO:0000313" key="8">
    <source>
        <dbReference type="EMBL" id="CAB4611194.1"/>
    </source>
</evidence>
<evidence type="ECO:0000256" key="5">
    <source>
        <dbReference type="ARBA" id="ARBA00023239"/>
    </source>
</evidence>
<keyword evidence="6" id="KW-0961">Cell wall biogenesis/degradation</keyword>
<name>A0A6J6BP34_9ZZZZ</name>
<evidence type="ECO:0000256" key="4">
    <source>
        <dbReference type="ARBA" id="ARBA00023136"/>
    </source>
</evidence>
<keyword evidence="4" id="KW-0472">Membrane</keyword>
<reference evidence="7" key="1">
    <citation type="submission" date="2020-05" db="EMBL/GenBank/DDBJ databases">
        <authorList>
            <person name="Chiriac C."/>
            <person name="Salcher M."/>
            <person name="Ghai R."/>
            <person name="Kavagutti S V."/>
        </authorList>
    </citation>
    <scope>NUCLEOTIDE SEQUENCE</scope>
</reference>
<dbReference type="PANTHER" id="PTHR30518">
    <property type="entry name" value="ENDOLYTIC MUREIN TRANSGLYCOSYLASE"/>
    <property type="match status" value="1"/>
</dbReference>
<organism evidence="7">
    <name type="scientific">freshwater metagenome</name>
    <dbReference type="NCBI Taxonomy" id="449393"/>
    <lineage>
        <taxon>unclassified sequences</taxon>
        <taxon>metagenomes</taxon>
        <taxon>ecological metagenomes</taxon>
    </lineage>
</organism>
<dbReference type="EMBL" id="CAEZSH010000074">
    <property type="protein sequence ID" value="CAB4540504.1"/>
    <property type="molecule type" value="Genomic_DNA"/>
</dbReference>
<evidence type="ECO:0000313" key="7">
    <source>
        <dbReference type="EMBL" id="CAB4540504.1"/>
    </source>
</evidence>
<gene>
    <name evidence="7" type="ORF">UFOPK1410_00677</name>
    <name evidence="8" type="ORF">UFOPK1855_00428</name>
</gene>
<accession>A0A6J6BP34</accession>
<keyword evidence="3" id="KW-1133">Transmembrane helix</keyword>
<protein>
    <submittedName>
        <fullName evidence="7">Unannotated protein</fullName>
    </submittedName>
</protein>
<dbReference type="NCBIfam" id="TIGR00247">
    <property type="entry name" value="endolytic transglycosylase MltG"/>
    <property type="match status" value="1"/>
</dbReference>
<evidence type="ECO:0000256" key="1">
    <source>
        <dbReference type="ARBA" id="ARBA00022475"/>
    </source>
</evidence>
<sequence length="347" mass="37500">MTQSTKIFLRRRLAVFIAALLVVGLGFLVAKDSVRSWYEISTGADFVGAGSGEAIVTVLPGETGQQIAESLVESGVTASFAPTYRALLATDGLFYPGDYSLKKGMNSKIAVEALLDGGNRIEKTALIKEGYRASQIFKTLSDIYGVPINDFEAVTPSDLGLPKEALNLDGYLFPATYSFSSTDTALSMLEAMWNRMQQELDELNVPDAKIHETLTLAGLVQREGRSSSDFAKMSRTFLNRIKVGMHLQSDATVSYGVNSSTVSTTAAQRANDNPWNTYKYAGLPVGPISAPGTEAIKAALAPASGDWLFFCTVNLETGETEFNATYAGHQASVAKWQAWMRANPGWE</sequence>
<keyword evidence="2" id="KW-0812">Transmembrane</keyword>
<keyword evidence="5" id="KW-0456">Lyase</keyword>
<dbReference type="AlphaFoldDB" id="A0A6J6BP34"/>
<dbReference type="GO" id="GO:0071555">
    <property type="term" value="P:cell wall organization"/>
    <property type="evidence" value="ECO:0007669"/>
    <property type="project" value="UniProtKB-KW"/>
</dbReference>
<dbReference type="HAMAP" id="MF_02065">
    <property type="entry name" value="MltG"/>
    <property type="match status" value="1"/>
</dbReference>
<keyword evidence="1" id="KW-1003">Cell membrane</keyword>
<dbReference type="EMBL" id="CAEZUW010000051">
    <property type="protein sequence ID" value="CAB4611194.1"/>
    <property type="molecule type" value="Genomic_DNA"/>
</dbReference>
<evidence type="ECO:0000256" key="6">
    <source>
        <dbReference type="ARBA" id="ARBA00023316"/>
    </source>
</evidence>
<dbReference type="Pfam" id="PF02618">
    <property type="entry name" value="YceG"/>
    <property type="match status" value="1"/>
</dbReference>
<dbReference type="InterPro" id="IPR003770">
    <property type="entry name" value="MLTG-like"/>
</dbReference>
<evidence type="ECO:0000256" key="3">
    <source>
        <dbReference type="ARBA" id="ARBA00022989"/>
    </source>
</evidence>
<dbReference type="PANTHER" id="PTHR30518:SF2">
    <property type="entry name" value="ENDOLYTIC MUREIN TRANSGLYCOSYLASE"/>
    <property type="match status" value="1"/>
</dbReference>